<dbReference type="CDD" id="cd17930">
    <property type="entry name" value="DEXHc_cas3"/>
    <property type="match status" value="1"/>
</dbReference>
<keyword evidence="7" id="KW-0347">Helicase</keyword>
<comment type="similarity">
    <text evidence="2">In the central section; belongs to the CRISPR-associated helicase Cas3 family.</text>
</comment>
<dbReference type="GO" id="GO:0004518">
    <property type="term" value="F:nuclease activity"/>
    <property type="evidence" value="ECO:0007669"/>
    <property type="project" value="UniProtKB-KW"/>
</dbReference>
<dbReference type="GO" id="GO:0004386">
    <property type="term" value="F:helicase activity"/>
    <property type="evidence" value="ECO:0007669"/>
    <property type="project" value="UniProtKB-KW"/>
</dbReference>
<evidence type="ECO:0000313" key="12">
    <source>
        <dbReference type="EMBL" id="GLW63974.1"/>
    </source>
</evidence>
<dbReference type="CDD" id="cd09641">
    <property type="entry name" value="Cas3''_I"/>
    <property type="match status" value="1"/>
</dbReference>
<dbReference type="EMBL" id="BSRZ01000004">
    <property type="protein sequence ID" value="GLW63974.1"/>
    <property type="molecule type" value="Genomic_DNA"/>
</dbReference>
<dbReference type="AlphaFoldDB" id="A0A9W6PSY8"/>
<evidence type="ECO:0000256" key="9">
    <source>
        <dbReference type="ARBA" id="ARBA00023118"/>
    </source>
</evidence>
<dbReference type="GO" id="GO:0051607">
    <property type="term" value="P:defense response to virus"/>
    <property type="evidence" value="ECO:0007669"/>
    <property type="project" value="UniProtKB-KW"/>
</dbReference>
<organism evidence="12 13">
    <name type="scientific">Actinomadura rubrobrunea</name>
    <dbReference type="NCBI Taxonomy" id="115335"/>
    <lineage>
        <taxon>Bacteria</taxon>
        <taxon>Bacillati</taxon>
        <taxon>Actinomycetota</taxon>
        <taxon>Actinomycetes</taxon>
        <taxon>Streptosporangiales</taxon>
        <taxon>Thermomonosporaceae</taxon>
        <taxon>Actinomadura</taxon>
    </lineage>
</organism>
<feature type="region of interest" description="Disordered" evidence="10">
    <location>
        <begin position="333"/>
        <end position="355"/>
    </location>
</feature>
<accession>A0A9W6PSY8</accession>
<evidence type="ECO:0000256" key="2">
    <source>
        <dbReference type="ARBA" id="ARBA00009046"/>
    </source>
</evidence>
<dbReference type="InterPro" id="IPR006483">
    <property type="entry name" value="CRISPR-assoc_Cas3_HD"/>
</dbReference>
<evidence type="ECO:0000256" key="7">
    <source>
        <dbReference type="ARBA" id="ARBA00022806"/>
    </source>
</evidence>
<dbReference type="Gene3D" id="1.10.3210.30">
    <property type="match status" value="1"/>
</dbReference>
<proteinExistence type="inferred from homology"/>
<reference evidence="12" key="1">
    <citation type="submission" date="2023-02" db="EMBL/GenBank/DDBJ databases">
        <title>Actinomadura rubrobrunea NBRC 14622.</title>
        <authorList>
            <person name="Ichikawa N."/>
            <person name="Sato H."/>
            <person name="Tonouchi N."/>
        </authorList>
    </citation>
    <scope>NUCLEOTIDE SEQUENCE</scope>
    <source>
        <strain evidence="12">NBRC 14622</strain>
    </source>
</reference>
<dbReference type="PROSITE" id="PS51643">
    <property type="entry name" value="HD_CAS3"/>
    <property type="match status" value="1"/>
</dbReference>
<dbReference type="InterPro" id="IPR038257">
    <property type="entry name" value="CRISPR-assoc_Cas3_HD_sf"/>
</dbReference>
<sequence>MSGGSSGRAEARGQSSQEAAQLYAHSRSDVTGLWHTLEEHLRGSAALARSFGDVFGCGALAEYLALVHDVGKGTCAWQAKLLQVDKQGGGRVGVPHKHAGTWLAARYLPQRFGAVVHGHHGGLPNMSRLRDELTRMRKDPREASAVAEAIRRVEQVVPEIHPSPPPALPPWLEECPVPERGLRLDLLMRMVFSCVVDADYLDTNAHFNGEKPQVRPTADMGALLARYERRRERLLAEREPSPVDAIRQDVYERACAAAAGAPGMYVLHVPTGGAKTIASGGFALRHAAQHGLGRVITAVPYISITQQNADVYRELLDPSPGTGEAPVVLEHHSSVDVDRREDKRPLSPEQQAEAEARERMARLAAENWDAPFVITTTVQLFESLFSCKPSAMRKLHRLARSVIVLDEVQALPDRLLTPILSGLRGLVEQFGASVLLVSATQPSFWSLERFEGLERRSVIADPHWLFDELRRVEYRWLLGEEVTLESVAAEVASHRQVLAIMNTTTDAAAFHRLVEERSEDDADVLHLSTRMTADHRREVIDEIRRTLKEGRPVRVVSTQLVEAGVDLDFPEVYRAWAPVESMQQAAGRCNRDGRLPAGRVTIFRPTDGRQPRDMVYRAALDATDMYFGPDQAAPDDLDALDRYYLQRYAFQRGVPGSGLGEEIEDLRRKLDFPEVDRRFQMIEEGRSCAVVVIRREEDREEIEDAVSRLRSAYPCGPEVLRSLQPHTASLPRHETEAAVRHGLADPVIGDLVLWRGAYHERRGLDPMEPEDSGQYNL</sequence>
<dbReference type="GO" id="GO:0005524">
    <property type="term" value="F:ATP binding"/>
    <property type="evidence" value="ECO:0007669"/>
    <property type="project" value="UniProtKB-KW"/>
</dbReference>
<keyword evidence="6" id="KW-0378">Hydrolase</keyword>
<evidence type="ECO:0000256" key="1">
    <source>
        <dbReference type="ARBA" id="ARBA00006847"/>
    </source>
</evidence>
<dbReference type="GO" id="GO:0046872">
    <property type="term" value="F:metal ion binding"/>
    <property type="evidence" value="ECO:0007669"/>
    <property type="project" value="UniProtKB-KW"/>
</dbReference>
<evidence type="ECO:0000256" key="4">
    <source>
        <dbReference type="ARBA" id="ARBA00022723"/>
    </source>
</evidence>
<keyword evidence="8" id="KW-0067">ATP-binding</keyword>
<keyword evidence="13" id="KW-1185">Reference proteome</keyword>
<feature type="compositionally biased region" description="Basic and acidic residues" evidence="10">
    <location>
        <begin position="333"/>
        <end position="346"/>
    </location>
</feature>
<evidence type="ECO:0000313" key="13">
    <source>
        <dbReference type="Proteomes" id="UP001165124"/>
    </source>
</evidence>
<dbReference type="NCBIfam" id="TIGR01596">
    <property type="entry name" value="cas3_HD"/>
    <property type="match status" value="1"/>
</dbReference>
<comment type="caution">
    <text evidence="12">The sequence shown here is derived from an EMBL/GenBank/DDBJ whole genome shotgun (WGS) entry which is preliminary data.</text>
</comment>
<dbReference type="NCBIfam" id="TIGR01587">
    <property type="entry name" value="cas3_core"/>
    <property type="match status" value="1"/>
</dbReference>
<dbReference type="InterPro" id="IPR006474">
    <property type="entry name" value="Helicase_Cas3_CRISPR-ass_core"/>
</dbReference>
<keyword evidence="5" id="KW-0547">Nucleotide-binding</keyword>
<evidence type="ECO:0000256" key="6">
    <source>
        <dbReference type="ARBA" id="ARBA00022801"/>
    </source>
</evidence>
<feature type="region of interest" description="Disordered" evidence="10">
    <location>
        <begin position="1"/>
        <end position="21"/>
    </location>
</feature>
<protein>
    <submittedName>
        <fullName evidence="12">CRISPR-associated helicase/endonuclease Cas3</fullName>
    </submittedName>
</protein>
<dbReference type="Gene3D" id="3.40.50.300">
    <property type="entry name" value="P-loop containing nucleotide triphosphate hydrolases"/>
    <property type="match status" value="2"/>
</dbReference>
<evidence type="ECO:0000256" key="3">
    <source>
        <dbReference type="ARBA" id="ARBA00022722"/>
    </source>
</evidence>
<dbReference type="Proteomes" id="UP001165124">
    <property type="component" value="Unassembled WGS sequence"/>
</dbReference>
<keyword evidence="9" id="KW-0051">Antiviral defense</keyword>
<comment type="similarity">
    <text evidence="1">In the N-terminal section; belongs to the CRISPR-associated nuclease Cas3-HD family.</text>
</comment>
<dbReference type="GO" id="GO:0016787">
    <property type="term" value="F:hydrolase activity"/>
    <property type="evidence" value="ECO:0007669"/>
    <property type="project" value="UniProtKB-KW"/>
</dbReference>
<feature type="domain" description="HD Cas3-type" evidence="11">
    <location>
        <begin position="30"/>
        <end position="201"/>
    </location>
</feature>
<dbReference type="Pfam" id="PF22590">
    <property type="entry name" value="Cas3-like_C_2"/>
    <property type="match status" value="1"/>
</dbReference>
<evidence type="ECO:0000256" key="8">
    <source>
        <dbReference type="ARBA" id="ARBA00022840"/>
    </source>
</evidence>
<evidence type="ECO:0000256" key="10">
    <source>
        <dbReference type="SAM" id="MobiDB-lite"/>
    </source>
</evidence>
<keyword evidence="4" id="KW-0479">Metal-binding</keyword>
<name>A0A9W6PSY8_9ACTN</name>
<dbReference type="RefSeq" id="WP_083951727.1">
    <property type="nucleotide sequence ID" value="NZ_BSRZ01000004.1"/>
</dbReference>
<dbReference type="SUPFAM" id="SSF52540">
    <property type="entry name" value="P-loop containing nucleoside triphosphate hydrolases"/>
    <property type="match status" value="1"/>
</dbReference>
<gene>
    <name evidence="12" type="ORF">Arub01_22180</name>
</gene>
<dbReference type="InterPro" id="IPR027417">
    <property type="entry name" value="P-loop_NTPase"/>
</dbReference>
<dbReference type="Pfam" id="PF18019">
    <property type="entry name" value="Cas3_HD"/>
    <property type="match status" value="1"/>
</dbReference>
<keyword evidence="3" id="KW-0540">Nuclease</keyword>
<dbReference type="InterPro" id="IPR054712">
    <property type="entry name" value="Cas3-like_dom"/>
</dbReference>
<evidence type="ECO:0000256" key="5">
    <source>
        <dbReference type="ARBA" id="ARBA00022741"/>
    </source>
</evidence>
<evidence type="ECO:0000259" key="11">
    <source>
        <dbReference type="PROSITE" id="PS51643"/>
    </source>
</evidence>